<keyword evidence="2" id="KW-1185">Reference proteome</keyword>
<reference evidence="1" key="1">
    <citation type="submission" date="2022-09" db="EMBL/GenBank/DDBJ databases">
        <title>Comparative genomics and taxonomic characterization of three novel marine species of genus Reichenbachiella exhibiting antioxidant and polysaccharide degradation activities.</title>
        <authorList>
            <person name="Muhammad N."/>
            <person name="Lee Y.-J."/>
            <person name="Ko J."/>
            <person name="Kim S.-G."/>
        </authorList>
    </citation>
    <scope>NUCLEOTIDE SEQUENCE</scope>
    <source>
        <strain evidence="1">BKB1-1</strain>
    </source>
</reference>
<evidence type="ECO:0000313" key="1">
    <source>
        <dbReference type="EMBL" id="UXP32416.1"/>
    </source>
</evidence>
<name>A0ABY6CPH2_9BACT</name>
<evidence type="ECO:0008006" key="3">
    <source>
        <dbReference type="Google" id="ProtNLM"/>
    </source>
</evidence>
<protein>
    <recommendedName>
        <fullName evidence="3">MG2 domain-containing protein</fullName>
    </recommendedName>
</protein>
<proteinExistence type="predicted"/>
<dbReference type="RefSeq" id="WP_262309851.1">
    <property type="nucleotide sequence ID" value="NZ_CP106679.1"/>
</dbReference>
<dbReference type="Proteomes" id="UP001065174">
    <property type="component" value="Chromosome"/>
</dbReference>
<accession>A0ABY6CPH2</accession>
<gene>
    <name evidence="1" type="ORF">N6H18_00305</name>
</gene>
<sequence length="732" mass="83097">MIKKIVTIAILIFQFLGQSWAQQNIKEAAFLHLSASDLIVGETLYFSAFVSSHTTGRLSDLSNLLYVELMDAKGNAVHQTKIELDRGRGSGSIFLSSDLETNLYQIVAYTRWMKNFDSYYSQKIVIVNPYKIYEPLVVDEEKRKVSVSFYPEGGTVLSDIENSVLVYVRDQHNQGLNPKARILSANGEKVLDVNLDQYGLGMINFTPVEGEQYRLALEYQSSFDFYDLPVACAVCSHLDLTKILDNYRVKIYSSPDWETKTGRLEIWSVTGKVKEITTTLNTEQLITGSELPTGRITVLLYVDGLLVNERSFLHGRTQNIAISSVSQYGTREEVSQSYPLPVGTRLSVSVKKTYGNQLPEDITHHQIIPDVFKEIRFSSLDVDLIDRLLIAELGMVDTSEVDSVRYLPEYRSGIVQGRIVSETKNVSSKVNVALSFRGADYEIDATTVRPNGEFFLKYDPDFANDKGVVRVLNDPNNDYKVEIYPEYYEKYEPMTGFSLALDSTRLVQITERAIANQIENAYFEIRDSKKTTREFPEIDEVVTYTLADYTRFPTMRDTFIELIFEVGVSKNENKYAFNMRTMDIDYNDKNKVETMVLLDGAFSTAEDILKLSPYLVERIDVMNKRYFMGSVMFDGVIAVHTTDNNGGDTEPLGDKVNLVPVQSPVLDLKIDSVGRKPLFNDLLYWQSDITLKQPVLDLSFYTSDLTGHYELRIEGVTPEGEPISRSSYFVVK</sequence>
<evidence type="ECO:0000313" key="2">
    <source>
        <dbReference type="Proteomes" id="UP001065174"/>
    </source>
</evidence>
<organism evidence="1 2">
    <name type="scientific">Reichenbachiella agarivorans</name>
    <dbReference type="NCBI Taxonomy" id="2979464"/>
    <lineage>
        <taxon>Bacteria</taxon>
        <taxon>Pseudomonadati</taxon>
        <taxon>Bacteroidota</taxon>
        <taxon>Cytophagia</taxon>
        <taxon>Cytophagales</taxon>
        <taxon>Reichenbachiellaceae</taxon>
        <taxon>Reichenbachiella</taxon>
    </lineage>
</organism>
<dbReference type="EMBL" id="CP106679">
    <property type="protein sequence ID" value="UXP32416.1"/>
    <property type="molecule type" value="Genomic_DNA"/>
</dbReference>